<keyword evidence="2" id="KW-1185">Reference proteome</keyword>
<dbReference type="EMBL" id="JAHCVK010000003">
    <property type="protein sequence ID" value="MBT0653213.1"/>
    <property type="molecule type" value="Genomic_DNA"/>
</dbReference>
<organism evidence="1 2">
    <name type="scientific">Geomobilimonas luticola</name>
    <dbReference type="NCBI Taxonomy" id="1114878"/>
    <lineage>
        <taxon>Bacteria</taxon>
        <taxon>Pseudomonadati</taxon>
        <taxon>Thermodesulfobacteriota</taxon>
        <taxon>Desulfuromonadia</taxon>
        <taxon>Geobacterales</taxon>
        <taxon>Geobacteraceae</taxon>
        <taxon>Geomobilimonas</taxon>
    </lineage>
</organism>
<name>A0ABS5SCV6_9BACT</name>
<evidence type="ECO:0000313" key="1">
    <source>
        <dbReference type="EMBL" id="MBT0653213.1"/>
    </source>
</evidence>
<proteinExistence type="predicted"/>
<comment type="caution">
    <text evidence="1">The sequence shown here is derived from an EMBL/GenBank/DDBJ whole genome shotgun (WGS) entry which is preliminary data.</text>
</comment>
<sequence>MKTAREAGANPGEICTAIRMAEKVRQVQVQKTEKFSGKICELLAELKE</sequence>
<accession>A0ABS5SCV6</accession>
<protein>
    <submittedName>
        <fullName evidence="1">Uncharacterized protein</fullName>
    </submittedName>
</protein>
<reference evidence="1 2" key="1">
    <citation type="submission" date="2021-05" db="EMBL/GenBank/DDBJ databases">
        <title>The draft genome of Geobacter luticola JCM 17780.</title>
        <authorList>
            <person name="Xu Z."/>
            <person name="Masuda Y."/>
            <person name="Itoh H."/>
            <person name="Senoo K."/>
        </authorList>
    </citation>
    <scope>NUCLEOTIDE SEQUENCE [LARGE SCALE GENOMIC DNA]</scope>
    <source>
        <strain evidence="1 2">JCM 17780</strain>
    </source>
</reference>
<evidence type="ECO:0000313" key="2">
    <source>
        <dbReference type="Proteomes" id="UP000756860"/>
    </source>
</evidence>
<dbReference type="RefSeq" id="WP_214175220.1">
    <property type="nucleotide sequence ID" value="NZ_JAHCVK010000003.1"/>
</dbReference>
<dbReference type="Proteomes" id="UP000756860">
    <property type="component" value="Unassembled WGS sequence"/>
</dbReference>
<gene>
    <name evidence="1" type="ORF">KI810_09110</name>
</gene>